<feature type="region of interest" description="Disordered" evidence="2">
    <location>
        <begin position="65"/>
        <end position="91"/>
    </location>
</feature>
<keyword evidence="1" id="KW-0175">Coiled coil</keyword>
<evidence type="ECO:0000256" key="1">
    <source>
        <dbReference type="SAM" id="Coils"/>
    </source>
</evidence>
<accession>A0AAE4HXE5</accession>
<evidence type="ECO:0000256" key="2">
    <source>
        <dbReference type="SAM" id="MobiDB-lite"/>
    </source>
</evidence>
<reference evidence="3" key="1">
    <citation type="submission" date="2023-03" db="EMBL/GenBank/DDBJ databases">
        <authorList>
            <person name="Shen W."/>
            <person name="Cai J."/>
        </authorList>
    </citation>
    <scope>NUCLEOTIDE SEQUENCE</scope>
    <source>
        <strain evidence="3">P82-2</strain>
    </source>
</reference>
<gene>
    <name evidence="3" type="ORF">P7G31_09895</name>
</gene>
<dbReference type="RefSeq" id="WP_311982308.1">
    <property type="nucleotide sequence ID" value="NZ_JARQAG010000020.1"/>
</dbReference>
<comment type="caution">
    <text evidence="3">The sequence shown here is derived from an EMBL/GenBank/DDBJ whole genome shotgun (WGS) entry which is preliminary data.</text>
</comment>
<feature type="compositionally biased region" description="Basic and acidic residues" evidence="2">
    <location>
        <begin position="65"/>
        <end position="75"/>
    </location>
</feature>
<proteinExistence type="predicted"/>
<dbReference type="EMBL" id="JARQAG010000020">
    <property type="protein sequence ID" value="MDT2732527.1"/>
    <property type="molecule type" value="Genomic_DNA"/>
</dbReference>
<dbReference type="AlphaFoldDB" id="A0AAE4HXE5"/>
<evidence type="ECO:0000313" key="4">
    <source>
        <dbReference type="Proteomes" id="UP001180515"/>
    </source>
</evidence>
<protein>
    <submittedName>
        <fullName evidence="3">Uncharacterized protein</fullName>
    </submittedName>
</protein>
<feature type="coiled-coil region" evidence="1">
    <location>
        <begin position="8"/>
        <end position="35"/>
    </location>
</feature>
<dbReference type="Proteomes" id="UP001180515">
    <property type="component" value="Unassembled WGS sequence"/>
</dbReference>
<sequence>MVTRKNTSQQLYKKKDKLEHALKKIQKQKAIFIQKEKETIKDLTEVKSDLIVSLLSETGKSFEELEEYAKSEHDPQVGSSENGDDAHVSDN</sequence>
<name>A0AAE4HXE5_9STRE</name>
<evidence type="ECO:0000313" key="3">
    <source>
        <dbReference type="EMBL" id="MDT2732527.1"/>
    </source>
</evidence>
<organism evidence="3 4">
    <name type="scientific">Streptococcus parauberis</name>
    <dbReference type="NCBI Taxonomy" id="1348"/>
    <lineage>
        <taxon>Bacteria</taxon>
        <taxon>Bacillati</taxon>
        <taxon>Bacillota</taxon>
        <taxon>Bacilli</taxon>
        <taxon>Lactobacillales</taxon>
        <taxon>Streptococcaceae</taxon>
        <taxon>Streptococcus</taxon>
    </lineage>
</organism>